<dbReference type="InterPro" id="IPR036163">
    <property type="entry name" value="HMA_dom_sf"/>
</dbReference>
<evidence type="ECO:0000313" key="3">
    <source>
        <dbReference type="EMBL" id="OIQ79743.1"/>
    </source>
</evidence>
<gene>
    <name evidence="3" type="primary">copZ_4</name>
    <name evidence="3" type="ORF">GALL_385170</name>
</gene>
<dbReference type="PROSITE" id="PS50846">
    <property type="entry name" value="HMA_2"/>
    <property type="match status" value="1"/>
</dbReference>
<evidence type="ECO:0000256" key="1">
    <source>
        <dbReference type="ARBA" id="ARBA00022723"/>
    </source>
</evidence>
<reference evidence="3" key="1">
    <citation type="submission" date="2016-10" db="EMBL/GenBank/DDBJ databases">
        <title>Sequence of Gallionella enrichment culture.</title>
        <authorList>
            <person name="Poehlein A."/>
            <person name="Muehling M."/>
            <person name="Daniel R."/>
        </authorList>
    </citation>
    <scope>NUCLEOTIDE SEQUENCE</scope>
</reference>
<name>A0A1J5QIG9_9ZZZZ</name>
<dbReference type="Pfam" id="PF00403">
    <property type="entry name" value="HMA"/>
    <property type="match status" value="1"/>
</dbReference>
<accession>A0A1J5QIG9</accession>
<evidence type="ECO:0000259" key="2">
    <source>
        <dbReference type="PROSITE" id="PS50846"/>
    </source>
</evidence>
<protein>
    <submittedName>
        <fullName evidence="3">Copper chaperone CopZ</fullName>
    </submittedName>
</protein>
<feature type="domain" description="HMA" evidence="2">
    <location>
        <begin position="2"/>
        <end position="68"/>
    </location>
</feature>
<dbReference type="InterPro" id="IPR006121">
    <property type="entry name" value="HMA_dom"/>
</dbReference>
<dbReference type="Gene3D" id="3.30.70.100">
    <property type="match status" value="1"/>
</dbReference>
<dbReference type="GO" id="GO:0046872">
    <property type="term" value="F:metal ion binding"/>
    <property type="evidence" value="ECO:0007669"/>
    <property type="project" value="UniProtKB-KW"/>
</dbReference>
<dbReference type="AlphaFoldDB" id="A0A1J5QIG9"/>
<comment type="caution">
    <text evidence="3">The sequence shown here is derived from an EMBL/GenBank/DDBJ whole genome shotgun (WGS) entry which is preliminary data.</text>
</comment>
<sequence length="69" mass="7038">MDMVTLQIAGMACGGCANTVKQALLELPGVAGAEVSHADASAIVSYDPDRVTLEQMRNAIVSAGYQVGA</sequence>
<proteinExistence type="predicted"/>
<dbReference type="FunFam" id="3.30.70.100:FF:000001">
    <property type="entry name" value="ATPase copper transporting beta"/>
    <property type="match status" value="1"/>
</dbReference>
<organism evidence="3">
    <name type="scientific">mine drainage metagenome</name>
    <dbReference type="NCBI Taxonomy" id="410659"/>
    <lineage>
        <taxon>unclassified sequences</taxon>
        <taxon>metagenomes</taxon>
        <taxon>ecological metagenomes</taxon>
    </lineage>
</organism>
<dbReference type="SUPFAM" id="SSF55008">
    <property type="entry name" value="HMA, heavy metal-associated domain"/>
    <property type="match status" value="1"/>
</dbReference>
<dbReference type="EMBL" id="MLJW01001166">
    <property type="protein sequence ID" value="OIQ79743.1"/>
    <property type="molecule type" value="Genomic_DNA"/>
</dbReference>
<keyword evidence="1" id="KW-0479">Metal-binding</keyword>
<dbReference type="CDD" id="cd00371">
    <property type="entry name" value="HMA"/>
    <property type="match status" value="1"/>
</dbReference>